<dbReference type="eggNOG" id="KOG0330">
    <property type="taxonomic scope" value="Eukaryota"/>
</dbReference>
<accession>A0A0D9WUX3</accession>
<proteinExistence type="predicted"/>
<reference evidence="11" key="2">
    <citation type="submission" date="2013-12" db="EMBL/GenBank/DDBJ databases">
        <authorList>
            <person name="Yu Y."/>
            <person name="Lee S."/>
            <person name="de Baynast K."/>
            <person name="Wissotski M."/>
            <person name="Liu L."/>
            <person name="Talag J."/>
            <person name="Goicoechea J."/>
            <person name="Angelova A."/>
            <person name="Jetty R."/>
            <person name="Kudrna D."/>
            <person name="Golser W."/>
            <person name="Rivera L."/>
            <person name="Zhang J."/>
            <person name="Wing R."/>
        </authorList>
    </citation>
    <scope>NUCLEOTIDE SEQUENCE</scope>
</reference>
<evidence type="ECO:0000313" key="10">
    <source>
        <dbReference type="EnsemblPlants" id="LPERR07G01040.1"/>
    </source>
</evidence>
<dbReference type="Pfam" id="PF00271">
    <property type="entry name" value="Helicase_C"/>
    <property type="match status" value="1"/>
</dbReference>
<dbReference type="SMART" id="SM00487">
    <property type="entry name" value="DEXDc"/>
    <property type="match status" value="1"/>
</dbReference>
<dbReference type="EnsemblPlants" id="LPERR07G01040.1">
    <property type="protein sequence ID" value="LPERR07G01040.1"/>
    <property type="gene ID" value="LPERR07G01040"/>
</dbReference>
<dbReference type="Gene3D" id="3.40.50.300">
    <property type="entry name" value="P-loop containing nucleotide triphosphate hydrolases"/>
    <property type="match status" value="2"/>
</dbReference>
<dbReference type="GO" id="GO:0003676">
    <property type="term" value="F:nucleic acid binding"/>
    <property type="evidence" value="ECO:0007669"/>
    <property type="project" value="InterPro"/>
</dbReference>
<evidence type="ECO:0000256" key="6">
    <source>
        <dbReference type="SAM" id="MobiDB-lite"/>
    </source>
</evidence>
<dbReference type="Pfam" id="PF00270">
    <property type="entry name" value="DEAD"/>
    <property type="match status" value="1"/>
</dbReference>
<dbReference type="InterPro" id="IPR011545">
    <property type="entry name" value="DEAD/DEAH_box_helicase_dom"/>
</dbReference>
<dbReference type="InterPro" id="IPR014014">
    <property type="entry name" value="RNA_helicase_DEAD_Q_motif"/>
</dbReference>
<feature type="region of interest" description="Disordered" evidence="6">
    <location>
        <begin position="1"/>
        <end position="37"/>
    </location>
</feature>
<dbReference type="AlphaFoldDB" id="A0A0D9WUX3"/>
<feature type="domain" description="Helicase ATP-binding" evidence="7">
    <location>
        <begin position="73"/>
        <end position="232"/>
    </location>
</feature>
<dbReference type="Proteomes" id="UP000032180">
    <property type="component" value="Chromosome 7"/>
</dbReference>
<evidence type="ECO:0000259" key="8">
    <source>
        <dbReference type="PROSITE" id="PS51194"/>
    </source>
</evidence>
<evidence type="ECO:0000256" key="1">
    <source>
        <dbReference type="ARBA" id="ARBA00022741"/>
    </source>
</evidence>
<evidence type="ECO:0000313" key="11">
    <source>
        <dbReference type="Proteomes" id="UP000032180"/>
    </source>
</evidence>
<evidence type="ECO:0000259" key="7">
    <source>
        <dbReference type="PROSITE" id="PS51192"/>
    </source>
</evidence>
<feature type="domain" description="DEAD-box RNA helicase Q" evidence="9">
    <location>
        <begin position="42"/>
        <end position="70"/>
    </location>
</feature>
<keyword evidence="1" id="KW-0547">Nucleotide-binding</keyword>
<dbReference type="PROSITE" id="PS51192">
    <property type="entry name" value="HELICASE_ATP_BIND_1"/>
    <property type="match status" value="1"/>
</dbReference>
<dbReference type="PROSITE" id="PS51194">
    <property type="entry name" value="HELICASE_CTER"/>
    <property type="match status" value="1"/>
</dbReference>
<feature type="region of interest" description="Disordered" evidence="6">
    <location>
        <begin position="457"/>
        <end position="500"/>
    </location>
</feature>
<dbReference type="GO" id="GO:0016787">
    <property type="term" value="F:hydrolase activity"/>
    <property type="evidence" value="ECO:0007669"/>
    <property type="project" value="UniProtKB-KW"/>
</dbReference>
<feature type="domain" description="Helicase C-terminal" evidence="8">
    <location>
        <begin position="300"/>
        <end position="444"/>
    </location>
</feature>
<feature type="compositionally biased region" description="Basic and acidic residues" evidence="6">
    <location>
        <begin position="1"/>
        <end position="13"/>
    </location>
</feature>
<dbReference type="PROSITE" id="PS51195">
    <property type="entry name" value="Q_MOTIF"/>
    <property type="match status" value="1"/>
</dbReference>
<dbReference type="InterPro" id="IPR014001">
    <property type="entry name" value="Helicase_ATP-bd"/>
</dbReference>
<dbReference type="SMART" id="SM00490">
    <property type="entry name" value="HELICc"/>
    <property type="match status" value="1"/>
</dbReference>
<evidence type="ECO:0000256" key="5">
    <source>
        <dbReference type="PROSITE-ProRule" id="PRU00552"/>
    </source>
</evidence>
<feature type="compositionally biased region" description="Basic residues" evidence="6">
    <location>
        <begin position="490"/>
        <end position="500"/>
    </location>
</feature>
<evidence type="ECO:0008006" key="12">
    <source>
        <dbReference type="Google" id="ProtNLM"/>
    </source>
</evidence>
<dbReference type="HOGENOM" id="CLU_003041_1_1_1"/>
<evidence type="ECO:0000256" key="4">
    <source>
        <dbReference type="ARBA" id="ARBA00022840"/>
    </source>
</evidence>
<dbReference type="PANTHER" id="PTHR47959">
    <property type="entry name" value="ATP-DEPENDENT RNA HELICASE RHLE-RELATED"/>
    <property type="match status" value="1"/>
</dbReference>
<dbReference type="InterPro" id="IPR027417">
    <property type="entry name" value="P-loop_NTPase"/>
</dbReference>
<dbReference type="CDD" id="cd18787">
    <property type="entry name" value="SF2_C_DEAD"/>
    <property type="match status" value="1"/>
</dbReference>
<feature type="compositionally biased region" description="Acidic residues" evidence="6">
    <location>
        <begin position="14"/>
        <end position="28"/>
    </location>
</feature>
<dbReference type="SUPFAM" id="SSF52540">
    <property type="entry name" value="P-loop containing nucleoside triphosphate hydrolases"/>
    <property type="match status" value="1"/>
</dbReference>
<dbReference type="STRING" id="77586.A0A0D9WUX3"/>
<keyword evidence="11" id="KW-1185">Reference proteome</keyword>
<dbReference type="GO" id="GO:0005524">
    <property type="term" value="F:ATP binding"/>
    <property type="evidence" value="ECO:0007669"/>
    <property type="project" value="UniProtKB-KW"/>
</dbReference>
<keyword evidence="4" id="KW-0067">ATP-binding</keyword>
<dbReference type="GO" id="GO:0003724">
    <property type="term" value="F:RNA helicase activity"/>
    <property type="evidence" value="ECO:0007669"/>
    <property type="project" value="InterPro"/>
</dbReference>
<evidence type="ECO:0000256" key="2">
    <source>
        <dbReference type="ARBA" id="ARBA00022801"/>
    </source>
</evidence>
<sequence>MAKKKELEVKQQLEDNEVTELEEEEVEAGEAQQGEAPVRRASTFAELGICGELVSACDAMGWKEPTGIQAEAIPHALQGRDLIGLGQTGSGKTGAFALPIIQALLKHDKPQPLFACVLSPTRELAIQIGQQFEALGSAISLRCSVLVGGVDRVQQAVSLAKRPHIVVGTPGRLLDHLTDTKGFSLNKLKYLKAIDDILNVIPKERRTYLFSATMTNKVSKLQRACLRNPVKVEVASKYSTVDTLRQEFYFVPADYKVKFYPFYLVFIEFKWFDLIKLAAYTTEGSTLRKSCEALSLIDCYLVHVLNELPGSMIMIFVRTCESTRLLALTLRNLRFKAISISGQMSQDKRLGALNRFKTKDCNILICTDVASRGLDIQGVNVVINYDIPINSKDYVHRVGRTARAGNTGYAVSLVNQYEAMWFKMIEKLLEKDIPDRKVDNAEMMILRERISDAKRIALTTMKESSGHKKKRRKTDDDDDDEEERNAPVSRKSKYRKSGRR</sequence>
<reference evidence="10 11" key="1">
    <citation type="submission" date="2012-08" db="EMBL/GenBank/DDBJ databases">
        <title>Oryza genome evolution.</title>
        <authorList>
            <person name="Wing R.A."/>
        </authorList>
    </citation>
    <scope>NUCLEOTIDE SEQUENCE</scope>
</reference>
<dbReference type="Gramene" id="LPERR07G01040.1">
    <property type="protein sequence ID" value="LPERR07G01040.1"/>
    <property type="gene ID" value="LPERR07G01040"/>
</dbReference>
<protein>
    <recommendedName>
        <fullName evidence="12">RNA helicase</fullName>
    </recommendedName>
</protein>
<reference evidence="10" key="3">
    <citation type="submission" date="2015-04" db="UniProtKB">
        <authorList>
            <consortium name="EnsemblPlants"/>
        </authorList>
    </citation>
    <scope>IDENTIFICATION</scope>
</reference>
<keyword evidence="3" id="KW-0347">Helicase</keyword>
<feature type="short sequence motif" description="Q motif" evidence="5">
    <location>
        <begin position="42"/>
        <end position="70"/>
    </location>
</feature>
<keyword evidence="2" id="KW-0378">Hydrolase</keyword>
<dbReference type="InterPro" id="IPR001650">
    <property type="entry name" value="Helicase_C-like"/>
</dbReference>
<evidence type="ECO:0000256" key="3">
    <source>
        <dbReference type="ARBA" id="ARBA00022806"/>
    </source>
</evidence>
<organism evidence="10 11">
    <name type="scientific">Leersia perrieri</name>
    <dbReference type="NCBI Taxonomy" id="77586"/>
    <lineage>
        <taxon>Eukaryota</taxon>
        <taxon>Viridiplantae</taxon>
        <taxon>Streptophyta</taxon>
        <taxon>Embryophyta</taxon>
        <taxon>Tracheophyta</taxon>
        <taxon>Spermatophyta</taxon>
        <taxon>Magnoliopsida</taxon>
        <taxon>Liliopsida</taxon>
        <taxon>Poales</taxon>
        <taxon>Poaceae</taxon>
        <taxon>BOP clade</taxon>
        <taxon>Oryzoideae</taxon>
        <taxon>Oryzeae</taxon>
        <taxon>Oryzinae</taxon>
        <taxon>Leersia</taxon>
    </lineage>
</organism>
<dbReference type="GO" id="GO:0005829">
    <property type="term" value="C:cytosol"/>
    <property type="evidence" value="ECO:0007669"/>
    <property type="project" value="TreeGrafter"/>
</dbReference>
<evidence type="ECO:0000259" key="9">
    <source>
        <dbReference type="PROSITE" id="PS51195"/>
    </source>
</evidence>
<dbReference type="InterPro" id="IPR050079">
    <property type="entry name" value="DEAD_box_RNA_helicase"/>
</dbReference>
<name>A0A0D9WUX3_9ORYZ</name>
<dbReference type="PANTHER" id="PTHR47959:SF24">
    <property type="entry name" value="ATP-DEPENDENT RNA HELICASE"/>
    <property type="match status" value="1"/>
</dbReference>